<evidence type="ECO:0000313" key="10">
    <source>
        <dbReference type="EMBL" id="GGM52086.1"/>
    </source>
</evidence>
<proteinExistence type="inferred from homology"/>
<name>A0A8H9L9X2_9DEIO</name>
<dbReference type="SUPFAM" id="SSF56300">
    <property type="entry name" value="Metallo-dependent phosphatases"/>
    <property type="match status" value="1"/>
</dbReference>
<evidence type="ECO:0000259" key="9">
    <source>
        <dbReference type="Pfam" id="PF12320"/>
    </source>
</evidence>
<evidence type="ECO:0000256" key="2">
    <source>
        <dbReference type="ARBA" id="ARBA00011322"/>
    </source>
</evidence>
<dbReference type="InterPro" id="IPR026843">
    <property type="entry name" value="SbcD_C"/>
</dbReference>
<dbReference type="InterPro" id="IPR029052">
    <property type="entry name" value="Metallo-depent_PP-like"/>
</dbReference>
<comment type="subunit">
    <text evidence="2 7">Heterodimer of SbcC and SbcD.</text>
</comment>
<dbReference type="GO" id="GO:0004519">
    <property type="term" value="F:endonuclease activity"/>
    <property type="evidence" value="ECO:0007669"/>
    <property type="project" value="UniProtKB-KW"/>
</dbReference>
<dbReference type="GO" id="GO:0006260">
    <property type="term" value="P:DNA replication"/>
    <property type="evidence" value="ECO:0007669"/>
    <property type="project" value="UniProtKB-KW"/>
</dbReference>
<keyword evidence="4 7" id="KW-0540">Nuclease</keyword>
<dbReference type="InterPro" id="IPR050535">
    <property type="entry name" value="DNA_Repair-Maintenance_Comp"/>
</dbReference>
<dbReference type="GO" id="GO:0008408">
    <property type="term" value="F:3'-5' exonuclease activity"/>
    <property type="evidence" value="ECO:0007669"/>
    <property type="project" value="InterPro"/>
</dbReference>
<dbReference type="GO" id="GO:0006310">
    <property type="term" value="P:DNA recombination"/>
    <property type="evidence" value="ECO:0007669"/>
    <property type="project" value="UniProtKB-KW"/>
</dbReference>
<evidence type="ECO:0000259" key="8">
    <source>
        <dbReference type="Pfam" id="PF00149"/>
    </source>
</evidence>
<evidence type="ECO:0000256" key="7">
    <source>
        <dbReference type="RuleBase" id="RU363069"/>
    </source>
</evidence>
<protein>
    <recommendedName>
        <fullName evidence="3 7">Nuclease SbcCD subunit D</fullName>
    </recommendedName>
</protein>
<keyword evidence="7" id="KW-0255">Endonuclease</keyword>
<dbReference type="InterPro" id="IPR004593">
    <property type="entry name" value="SbcD"/>
</dbReference>
<comment type="caution">
    <text evidence="10">The sequence shown here is derived from an EMBL/GenBank/DDBJ whole genome shotgun (WGS) entry which is preliminary data.</text>
</comment>
<evidence type="ECO:0000256" key="1">
    <source>
        <dbReference type="ARBA" id="ARBA00010555"/>
    </source>
</evidence>
<evidence type="ECO:0000313" key="11">
    <source>
        <dbReference type="Proteomes" id="UP000600547"/>
    </source>
</evidence>
<evidence type="ECO:0000256" key="3">
    <source>
        <dbReference type="ARBA" id="ARBA00013365"/>
    </source>
</evidence>
<keyword evidence="7" id="KW-0233">DNA recombination</keyword>
<dbReference type="AlphaFoldDB" id="A0A8H9L9X2"/>
<comment type="function">
    <text evidence="7">SbcCD cleaves DNA hairpin structures. These structures can inhibit DNA replication and are intermediates in certain DNA recombination reactions. The complex acts as a 3'-&gt;5' double strand exonuclease that can open hairpins. It also has a 5' single-strand endonuclease activity.</text>
</comment>
<feature type="domain" description="Calcineurin-like phosphoesterase" evidence="8">
    <location>
        <begin position="1"/>
        <end position="217"/>
    </location>
</feature>
<dbReference type="CDD" id="cd00840">
    <property type="entry name" value="MPP_Mre11_N"/>
    <property type="match status" value="1"/>
</dbReference>
<dbReference type="PANTHER" id="PTHR30337:SF0">
    <property type="entry name" value="NUCLEASE SBCCD SUBUNIT D"/>
    <property type="match status" value="1"/>
</dbReference>
<keyword evidence="5 7" id="KW-0378">Hydrolase</keyword>
<sequence length="383" mass="42522">MKFIHTADWHLGRKLGGQSLLNEQREALNLLLAHVREHRPDALLLSGDVYDRAVPPPDAVALLDDVLSDLHAQGVPVVMIAGNHDGAERLSFLRGPLSRQQVHVTGWPGAGSEPVVLRDEHGDVQIHSVPFADPVVTRWRLQQDVSTFEDAMEACLGPVRAARTPGVRQVLLAHAHVAGANATPGAERRLSASGNDTVNVSTFDGFDYVALGHLHAPQDVGGLPHVRYSGSLYKYCFDEDHEKGALLVEMDGAGACTCTPLPLRVGRDVRRIEAEFQELLDFPEEFAPADDYLSVTLRDRTQVRDAIYRLREKYPNVLEVQYLQLDAPRVSGTSTRDARIHTPLELFESFYQDVHGQFLTFEDRVVLEGLIDRDTRQAQEVTL</sequence>
<keyword evidence="6 7" id="KW-0269">Exonuclease</keyword>
<gene>
    <name evidence="7 10" type="primary">sbcD</name>
    <name evidence="10" type="ORF">GCM10008956_30220</name>
</gene>
<comment type="similarity">
    <text evidence="1 7">Belongs to the SbcD family.</text>
</comment>
<keyword evidence="11" id="KW-1185">Reference proteome</keyword>
<evidence type="ECO:0000256" key="4">
    <source>
        <dbReference type="ARBA" id="ARBA00022722"/>
    </source>
</evidence>
<dbReference type="Proteomes" id="UP000600547">
    <property type="component" value="Unassembled WGS sequence"/>
</dbReference>
<reference evidence="11" key="1">
    <citation type="journal article" date="2019" name="Int. J. Syst. Evol. Microbiol.">
        <title>The Global Catalogue of Microorganisms (GCM) 10K type strain sequencing project: providing services to taxonomists for standard genome sequencing and annotation.</title>
        <authorList>
            <consortium name="The Broad Institute Genomics Platform"/>
            <consortium name="The Broad Institute Genome Sequencing Center for Infectious Disease"/>
            <person name="Wu L."/>
            <person name="Ma J."/>
        </authorList>
    </citation>
    <scope>NUCLEOTIDE SEQUENCE [LARGE SCALE GENOMIC DNA]</scope>
    <source>
        <strain evidence="11">JCM 31047</strain>
    </source>
</reference>
<accession>A0A8H9L9X2</accession>
<dbReference type="NCBIfam" id="TIGR00619">
    <property type="entry name" value="sbcd"/>
    <property type="match status" value="1"/>
</dbReference>
<dbReference type="EMBL" id="BMQG01000011">
    <property type="protein sequence ID" value="GGM52086.1"/>
    <property type="molecule type" value="Genomic_DNA"/>
</dbReference>
<evidence type="ECO:0000256" key="6">
    <source>
        <dbReference type="ARBA" id="ARBA00022839"/>
    </source>
</evidence>
<dbReference type="InterPro" id="IPR004843">
    <property type="entry name" value="Calcineurin-like_PHP"/>
</dbReference>
<dbReference type="PANTHER" id="PTHR30337">
    <property type="entry name" value="COMPONENT OF ATP-DEPENDENT DSDNA EXONUCLEASE"/>
    <property type="match status" value="1"/>
</dbReference>
<dbReference type="InterPro" id="IPR041796">
    <property type="entry name" value="Mre11_N"/>
</dbReference>
<dbReference type="RefSeq" id="WP_189062598.1">
    <property type="nucleotide sequence ID" value="NZ_BMQG01000011.1"/>
</dbReference>
<dbReference type="Gene3D" id="3.60.21.10">
    <property type="match status" value="1"/>
</dbReference>
<organism evidence="10 11">
    <name type="scientific">Deinococcus arenae</name>
    <dbReference type="NCBI Taxonomy" id="1452751"/>
    <lineage>
        <taxon>Bacteria</taxon>
        <taxon>Thermotogati</taxon>
        <taxon>Deinococcota</taxon>
        <taxon>Deinococci</taxon>
        <taxon>Deinococcales</taxon>
        <taxon>Deinococcaceae</taxon>
        <taxon>Deinococcus</taxon>
    </lineage>
</organism>
<dbReference type="Pfam" id="PF00149">
    <property type="entry name" value="Metallophos"/>
    <property type="match status" value="1"/>
</dbReference>
<evidence type="ECO:0000256" key="5">
    <source>
        <dbReference type="ARBA" id="ARBA00022801"/>
    </source>
</evidence>
<keyword evidence="7" id="KW-0235">DNA replication</keyword>
<feature type="domain" description="Nuclease SbcCD subunit D C-terminal" evidence="9">
    <location>
        <begin position="266"/>
        <end position="354"/>
    </location>
</feature>
<dbReference type="Pfam" id="PF12320">
    <property type="entry name" value="SbcD_C"/>
    <property type="match status" value="1"/>
</dbReference>